<proteinExistence type="inferred from homology"/>
<protein>
    <submittedName>
        <fullName evidence="9">RagB/SusD family nutrient uptake outer membrane protein</fullName>
    </submittedName>
</protein>
<evidence type="ECO:0000313" key="10">
    <source>
        <dbReference type="Proteomes" id="UP000651085"/>
    </source>
</evidence>
<dbReference type="CDD" id="cd08977">
    <property type="entry name" value="SusD"/>
    <property type="match status" value="1"/>
</dbReference>
<dbReference type="InterPro" id="IPR011990">
    <property type="entry name" value="TPR-like_helical_dom_sf"/>
</dbReference>
<dbReference type="Pfam" id="PF07980">
    <property type="entry name" value="SusD_RagB"/>
    <property type="match status" value="1"/>
</dbReference>
<comment type="subcellular location">
    <subcellularLocation>
        <location evidence="1">Cell outer membrane</location>
    </subcellularLocation>
</comment>
<dbReference type="GO" id="GO:0009279">
    <property type="term" value="C:cell outer membrane"/>
    <property type="evidence" value="ECO:0007669"/>
    <property type="project" value="UniProtKB-SubCell"/>
</dbReference>
<dbReference type="Pfam" id="PF14322">
    <property type="entry name" value="SusD-like_3"/>
    <property type="match status" value="1"/>
</dbReference>
<dbReference type="Proteomes" id="UP000651085">
    <property type="component" value="Unassembled WGS sequence"/>
</dbReference>
<comment type="caution">
    <text evidence="9">The sequence shown here is derived from an EMBL/GenBank/DDBJ whole genome shotgun (WGS) entry which is preliminary data.</text>
</comment>
<evidence type="ECO:0000256" key="4">
    <source>
        <dbReference type="ARBA" id="ARBA00023136"/>
    </source>
</evidence>
<evidence type="ECO:0000256" key="6">
    <source>
        <dbReference type="SAM" id="SignalP"/>
    </source>
</evidence>
<name>A0A926IQE6_9BACT</name>
<dbReference type="RefSeq" id="WP_262433805.1">
    <property type="nucleotide sequence ID" value="NZ_JACRTF010000001.1"/>
</dbReference>
<dbReference type="PROSITE" id="PS51257">
    <property type="entry name" value="PROKAR_LIPOPROTEIN"/>
    <property type="match status" value="1"/>
</dbReference>
<accession>A0A926IQE6</accession>
<evidence type="ECO:0000313" key="9">
    <source>
        <dbReference type="EMBL" id="MBC8592633.1"/>
    </source>
</evidence>
<evidence type="ECO:0000256" key="3">
    <source>
        <dbReference type="ARBA" id="ARBA00022729"/>
    </source>
</evidence>
<evidence type="ECO:0000256" key="5">
    <source>
        <dbReference type="ARBA" id="ARBA00023237"/>
    </source>
</evidence>
<evidence type="ECO:0000259" key="7">
    <source>
        <dbReference type="Pfam" id="PF07980"/>
    </source>
</evidence>
<feature type="domain" description="RagB/SusD" evidence="7">
    <location>
        <begin position="303"/>
        <end position="554"/>
    </location>
</feature>
<comment type="similarity">
    <text evidence="2">Belongs to the SusD family.</text>
</comment>
<evidence type="ECO:0000256" key="2">
    <source>
        <dbReference type="ARBA" id="ARBA00006275"/>
    </source>
</evidence>
<evidence type="ECO:0000259" key="8">
    <source>
        <dbReference type="Pfam" id="PF14322"/>
    </source>
</evidence>
<keyword evidence="4" id="KW-0472">Membrane</keyword>
<dbReference type="Gene3D" id="1.25.40.390">
    <property type="match status" value="1"/>
</dbReference>
<keyword evidence="5" id="KW-0998">Cell outer membrane</keyword>
<gene>
    <name evidence="9" type="ORF">H8744_05090</name>
</gene>
<feature type="signal peptide" evidence="6">
    <location>
        <begin position="1"/>
        <end position="21"/>
    </location>
</feature>
<feature type="chain" id="PRO_5037112678" evidence="6">
    <location>
        <begin position="22"/>
        <end position="555"/>
    </location>
</feature>
<dbReference type="InterPro" id="IPR033985">
    <property type="entry name" value="SusD-like_N"/>
</dbReference>
<dbReference type="SUPFAM" id="SSF48452">
    <property type="entry name" value="TPR-like"/>
    <property type="match status" value="1"/>
</dbReference>
<reference evidence="9" key="1">
    <citation type="submission" date="2020-08" db="EMBL/GenBank/DDBJ databases">
        <title>Genome public.</title>
        <authorList>
            <person name="Liu C."/>
            <person name="Sun Q."/>
        </authorList>
    </citation>
    <scope>NUCLEOTIDE SEQUENCE</scope>
    <source>
        <strain evidence="9">N12</strain>
    </source>
</reference>
<keyword evidence="10" id="KW-1185">Reference proteome</keyword>
<dbReference type="InterPro" id="IPR012944">
    <property type="entry name" value="SusD_RagB_dom"/>
</dbReference>
<organism evidence="9 10">
    <name type="scientific">Jilunia laotingensis</name>
    <dbReference type="NCBI Taxonomy" id="2763675"/>
    <lineage>
        <taxon>Bacteria</taxon>
        <taxon>Pseudomonadati</taxon>
        <taxon>Bacteroidota</taxon>
        <taxon>Bacteroidia</taxon>
        <taxon>Bacteroidales</taxon>
        <taxon>Bacteroidaceae</taxon>
        <taxon>Jilunia</taxon>
    </lineage>
</organism>
<dbReference type="EMBL" id="JACRTF010000001">
    <property type="protein sequence ID" value="MBC8592633.1"/>
    <property type="molecule type" value="Genomic_DNA"/>
</dbReference>
<dbReference type="AlphaFoldDB" id="A0A926IQE6"/>
<evidence type="ECO:0000256" key="1">
    <source>
        <dbReference type="ARBA" id="ARBA00004442"/>
    </source>
</evidence>
<feature type="domain" description="SusD-like N-terminal" evidence="8">
    <location>
        <begin position="61"/>
        <end position="220"/>
    </location>
</feature>
<keyword evidence="3 6" id="KW-0732">Signal</keyword>
<sequence length="555" mass="63583">MKHTILTCLSLCLAFCSCTNGLDLYPTDKISSKNFWKTPDDALKGVNATYQYVFPESDEYGLDLLFYESASDNSYNQHSNQFGNFQQIALGAYESNHAAIKKMWDLRYECIRKCNEFMENIARVSMDDNLRERYTGEVRFQRAYAYYYLISLFGDVPLVDKTLTIQEAGKVTRTPKEAVADFILKDLDAAIDVLPESYSGDDDGRATKWAALALKSRVCLLMAGDYRENPDSKYWGMAADAAYKVWKESKHQLYRKGSSGADSYAKLFYDNDASAPNSEVIYEAQFTTLERPLYGFTVKLACVSDGGWNSWSPTQDMVDAYYMKSTGKRIDEEGSGYDPENPYEDRDPRLKATVYYPGNTTLKGLTYNSQPGEGAPDRMDQHNGTKTGYGWKKFLDPTLLGTWDTGKDFPLIRLAEVLLNYAEAKNEELAAPDQSVYDAVNAVRLRVQMPKLEKDLDKNKMRERIRDERRVELAFEGTRFFDIRRWHIAHEVLNRNNGWILGMKLNNPDNYIVNSEGHVRAGIRTFNPDKHYLWPIPQRETELNPHLLPNNPGWN</sequence>